<reference evidence="7 8" key="2">
    <citation type="journal article" date="2017" name="Front. Plant Sci.">
        <title>Gene Classification and Mining of Molecular Markers Useful in Red Clover (Trifolium pratense) Breeding.</title>
        <authorList>
            <person name="Istvanek J."/>
            <person name="Dluhosova J."/>
            <person name="Dluhos P."/>
            <person name="Patkova L."/>
            <person name="Nedelnik J."/>
            <person name="Repkova J."/>
        </authorList>
    </citation>
    <scope>NUCLEOTIDE SEQUENCE [LARGE SCALE GENOMIC DNA]</scope>
    <source>
        <strain evidence="8">cv. Tatra</strain>
        <tissue evidence="7">Young leaves</tissue>
    </source>
</reference>
<evidence type="ECO:0000259" key="6">
    <source>
        <dbReference type="Pfam" id="PF07714"/>
    </source>
</evidence>
<dbReference type="InterPro" id="IPR011009">
    <property type="entry name" value="Kinase-like_dom_sf"/>
</dbReference>
<dbReference type="PANTHER" id="PTHR27002">
    <property type="entry name" value="RECEPTOR-LIKE SERINE/THREONINE-PROTEIN KINASE SD1-8"/>
    <property type="match status" value="1"/>
</dbReference>
<sequence>MVNKALEAFGELGDDEELGPTDWPTVKRYISCLNHIEGERVHPHGASERDSNLDPMNLEDIRVRHLNGVQAAYWEMLDEGRITQTTANILMLSVEESIDLASTEPLCDWKGLKANVPFPSYYKFLPSSMLPPKLVTYFTVERQRIKLTELVRDIVKKSHIGCELVWTRVYNGYMAPEYAMHGVFSDKSDVFSFGVLLIEI</sequence>
<dbReference type="Gene3D" id="1.10.510.10">
    <property type="entry name" value="Transferase(Phosphotransferase) domain 1"/>
    <property type="match status" value="1"/>
</dbReference>
<evidence type="ECO:0000256" key="1">
    <source>
        <dbReference type="ARBA" id="ARBA00022527"/>
    </source>
</evidence>
<dbReference type="SUPFAM" id="SSF56112">
    <property type="entry name" value="Protein kinase-like (PK-like)"/>
    <property type="match status" value="1"/>
</dbReference>
<evidence type="ECO:0000256" key="5">
    <source>
        <dbReference type="ARBA" id="ARBA00022840"/>
    </source>
</evidence>
<dbReference type="InterPro" id="IPR001245">
    <property type="entry name" value="Ser-Thr/Tyr_kinase_cat_dom"/>
</dbReference>
<feature type="non-terminal residue" evidence="7">
    <location>
        <position position="200"/>
    </location>
</feature>
<evidence type="ECO:0000313" key="8">
    <source>
        <dbReference type="Proteomes" id="UP000236291"/>
    </source>
</evidence>
<accession>A0A2K3M2G1</accession>
<dbReference type="STRING" id="57577.A0A2K3M2G1"/>
<keyword evidence="3" id="KW-0547">Nucleotide-binding</keyword>
<dbReference type="GO" id="GO:0005886">
    <property type="term" value="C:plasma membrane"/>
    <property type="evidence" value="ECO:0007669"/>
    <property type="project" value="TreeGrafter"/>
</dbReference>
<dbReference type="GO" id="GO:0005524">
    <property type="term" value="F:ATP binding"/>
    <property type="evidence" value="ECO:0007669"/>
    <property type="project" value="UniProtKB-KW"/>
</dbReference>
<dbReference type="AlphaFoldDB" id="A0A2K3M2G1"/>
<name>A0A2K3M2G1_TRIPR</name>
<gene>
    <name evidence="7" type="ORF">L195_g041037</name>
</gene>
<dbReference type="Proteomes" id="UP000236291">
    <property type="component" value="Unassembled WGS sequence"/>
</dbReference>
<keyword evidence="2" id="KW-0808">Transferase</keyword>
<organism evidence="7 8">
    <name type="scientific">Trifolium pratense</name>
    <name type="common">Red clover</name>
    <dbReference type="NCBI Taxonomy" id="57577"/>
    <lineage>
        <taxon>Eukaryota</taxon>
        <taxon>Viridiplantae</taxon>
        <taxon>Streptophyta</taxon>
        <taxon>Embryophyta</taxon>
        <taxon>Tracheophyta</taxon>
        <taxon>Spermatophyta</taxon>
        <taxon>Magnoliopsida</taxon>
        <taxon>eudicotyledons</taxon>
        <taxon>Gunneridae</taxon>
        <taxon>Pentapetalae</taxon>
        <taxon>rosids</taxon>
        <taxon>fabids</taxon>
        <taxon>Fabales</taxon>
        <taxon>Fabaceae</taxon>
        <taxon>Papilionoideae</taxon>
        <taxon>50 kb inversion clade</taxon>
        <taxon>NPAAA clade</taxon>
        <taxon>Hologalegina</taxon>
        <taxon>IRL clade</taxon>
        <taxon>Trifolieae</taxon>
        <taxon>Trifolium</taxon>
    </lineage>
</organism>
<dbReference type="EMBL" id="ASHM01047654">
    <property type="protein sequence ID" value="PNX84972.1"/>
    <property type="molecule type" value="Genomic_DNA"/>
</dbReference>
<proteinExistence type="predicted"/>
<dbReference type="PANTHER" id="PTHR27002:SF1105">
    <property type="entry name" value="S-LOCUS LECTIN KINASE FAMILY PROTEIN"/>
    <property type="match status" value="1"/>
</dbReference>
<keyword evidence="4" id="KW-0418">Kinase</keyword>
<dbReference type="GO" id="GO:0004674">
    <property type="term" value="F:protein serine/threonine kinase activity"/>
    <property type="evidence" value="ECO:0007669"/>
    <property type="project" value="UniProtKB-KW"/>
</dbReference>
<feature type="domain" description="Serine-threonine/tyrosine-protein kinase catalytic" evidence="6">
    <location>
        <begin position="168"/>
        <end position="200"/>
    </location>
</feature>
<evidence type="ECO:0000256" key="2">
    <source>
        <dbReference type="ARBA" id="ARBA00022679"/>
    </source>
</evidence>
<evidence type="ECO:0000313" key="7">
    <source>
        <dbReference type="EMBL" id="PNX84972.1"/>
    </source>
</evidence>
<reference evidence="7 8" key="1">
    <citation type="journal article" date="2014" name="Am. J. Bot.">
        <title>Genome assembly and annotation for red clover (Trifolium pratense; Fabaceae).</title>
        <authorList>
            <person name="Istvanek J."/>
            <person name="Jaros M."/>
            <person name="Krenek A."/>
            <person name="Repkova J."/>
        </authorList>
    </citation>
    <scope>NUCLEOTIDE SEQUENCE [LARGE SCALE GENOMIC DNA]</scope>
    <source>
        <strain evidence="8">cv. Tatra</strain>
        <tissue evidence="7">Young leaves</tissue>
    </source>
</reference>
<keyword evidence="5" id="KW-0067">ATP-binding</keyword>
<keyword evidence="1" id="KW-0723">Serine/threonine-protein kinase</keyword>
<protein>
    <submittedName>
        <fullName evidence="7">Sodium/hydrogen exchanger 7-like protein</fullName>
    </submittedName>
</protein>
<dbReference type="Pfam" id="PF07714">
    <property type="entry name" value="PK_Tyr_Ser-Thr"/>
    <property type="match status" value="1"/>
</dbReference>
<evidence type="ECO:0000256" key="4">
    <source>
        <dbReference type="ARBA" id="ARBA00022777"/>
    </source>
</evidence>
<evidence type="ECO:0000256" key="3">
    <source>
        <dbReference type="ARBA" id="ARBA00022741"/>
    </source>
</evidence>
<comment type="caution">
    <text evidence="7">The sequence shown here is derived from an EMBL/GenBank/DDBJ whole genome shotgun (WGS) entry which is preliminary data.</text>
</comment>